<evidence type="ECO:0000313" key="1">
    <source>
        <dbReference type="EMBL" id="CAD8233491.1"/>
    </source>
</evidence>
<sequence length="132" mass="14892">MNPKLSVLPRISKLPSSEGAFRQKTWLAGIELEAINTDFKLKLLQTTYKPFNSFVICQVDGPHWLGSPPSQLARVQHSASSTTFPVAWWPIVLINKDFDGGPKPFTKSTHQNFIHDARRFPPVNEISKSFCL</sequence>
<accession>A0A6U0GJV2</accession>
<dbReference type="AlphaFoldDB" id="A0A6U0GJV2"/>
<protein>
    <submittedName>
        <fullName evidence="1">Uncharacterized protein</fullName>
    </submittedName>
</protein>
<name>A0A6U0GJV2_MICPS</name>
<organism evidence="1">
    <name type="scientific">Micromonas pusilla</name>
    <name type="common">Picoplanktonic green alga</name>
    <name type="synonym">Chromulina pusilla</name>
    <dbReference type="NCBI Taxonomy" id="38833"/>
    <lineage>
        <taxon>Eukaryota</taxon>
        <taxon>Viridiplantae</taxon>
        <taxon>Chlorophyta</taxon>
        <taxon>Mamiellophyceae</taxon>
        <taxon>Mamiellales</taxon>
        <taxon>Mamiellaceae</taxon>
        <taxon>Micromonas</taxon>
    </lineage>
</organism>
<reference evidence="1" key="1">
    <citation type="submission" date="2021-01" db="EMBL/GenBank/DDBJ databases">
        <authorList>
            <person name="Corre E."/>
            <person name="Pelletier E."/>
            <person name="Niang G."/>
            <person name="Scheremetjew M."/>
            <person name="Finn R."/>
            <person name="Kale V."/>
            <person name="Holt S."/>
            <person name="Cochrane G."/>
            <person name="Meng A."/>
            <person name="Brown T."/>
            <person name="Cohen L."/>
        </authorList>
    </citation>
    <scope>NUCLEOTIDE SEQUENCE</scope>
    <source>
        <strain evidence="1">RCC1614</strain>
    </source>
</reference>
<proteinExistence type="predicted"/>
<gene>
    <name evidence="1" type="ORF">MPUS1402_LOCUS3803</name>
</gene>
<dbReference type="EMBL" id="HBDY01004998">
    <property type="protein sequence ID" value="CAD8233491.1"/>
    <property type="molecule type" value="Transcribed_RNA"/>
</dbReference>